<name>A0A7X5YIX1_9BACT</name>
<feature type="region of interest" description="Disordered" evidence="1">
    <location>
        <begin position="70"/>
        <end position="137"/>
    </location>
</feature>
<reference evidence="2 3" key="1">
    <citation type="submission" date="2020-03" db="EMBL/GenBank/DDBJ databases">
        <title>Genomic Encyclopedia of Type Strains, Phase IV (KMG-IV): sequencing the most valuable type-strain genomes for metagenomic binning, comparative biology and taxonomic classification.</title>
        <authorList>
            <person name="Goeker M."/>
        </authorList>
    </citation>
    <scope>NUCLEOTIDE SEQUENCE [LARGE SCALE GENOMIC DNA]</scope>
    <source>
        <strain evidence="2 3">DSM 105722</strain>
    </source>
</reference>
<organism evidence="2 3">
    <name type="scientific">Butyricimonas paravirosa</name>
    <dbReference type="NCBI Taxonomy" id="1472417"/>
    <lineage>
        <taxon>Bacteria</taxon>
        <taxon>Pseudomonadati</taxon>
        <taxon>Bacteroidota</taxon>
        <taxon>Bacteroidia</taxon>
        <taxon>Bacteroidales</taxon>
        <taxon>Odoribacteraceae</taxon>
        <taxon>Butyricimonas</taxon>
    </lineage>
</organism>
<proteinExistence type="predicted"/>
<evidence type="ECO:0000313" key="3">
    <source>
        <dbReference type="Proteomes" id="UP000576368"/>
    </source>
</evidence>
<dbReference type="Proteomes" id="UP000576368">
    <property type="component" value="Unassembled WGS sequence"/>
</dbReference>
<dbReference type="RefSeq" id="WP_234142139.1">
    <property type="nucleotide sequence ID" value="NZ_JAATLI010000018.1"/>
</dbReference>
<feature type="compositionally biased region" description="Basic and acidic residues" evidence="1">
    <location>
        <begin position="84"/>
        <end position="94"/>
    </location>
</feature>
<sequence>MTSGVITLHRQGDFGKGKTLGKRPLILPAKVARAFTESARQAVPVAREKIILAALAVFSPDKPCSIQARDRKACKKSNSGIYRTHVEQKTEHHETGRKKGSGIHGTPEAKTDAGKQGLPELQRTNQGKGHNYDKKPL</sequence>
<gene>
    <name evidence="2" type="ORF">GGR15_004114</name>
</gene>
<evidence type="ECO:0000313" key="2">
    <source>
        <dbReference type="EMBL" id="NJC20462.1"/>
    </source>
</evidence>
<comment type="caution">
    <text evidence="2">The sequence shown here is derived from an EMBL/GenBank/DDBJ whole genome shotgun (WGS) entry which is preliminary data.</text>
</comment>
<dbReference type="AlphaFoldDB" id="A0A7X5YIX1"/>
<evidence type="ECO:0000256" key="1">
    <source>
        <dbReference type="SAM" id="MobiDB-lite"/>
    </source>
</evidence>
<protein>
    <submittedName>
        <fullName evidence="2">Uncharacterized protein</fullName>
    </submittedName>
</protein>
<accession>A0A7X5YIX1</accession>
<dbReference type="EMBL" id="JAATLI010000018">
    <property type="protein sequence ID" value="NJC20462.1"/>
    <property type="molecule type" value="Genomic_DNA"/>
</dbReference>